<sequence length="201" mass="22247">MSKRDEIIAAAIRLAEVSQPGQANLSVRAVAKEAGVGASTLRHYFPTQADLHEAVALRSIDTVINDFSIADSSRAPADRLYECCAQFLPTHEHRDVQLETWFSMHLHALGAEKRAVSRRLLEHGHRVTYDSLHRWLNLLAEEGHLDPTEVAPTATALFTTVDGIALHSIISPETMTVDAAHEQVKWTIDKLLSSWSPHSTS</sequence>
<evidence type="ECO:0000313" key="8">
    <source>
        <dbReference type="EMBL" id="KHS51339.1"/>
    </source>
</evidence>
<dbReference type="EMBL" id="JTJZ01000022">
    <property type="protein sequence ID" value="KHS51339.1"/>
    <property type="molecule type" value="Genomic_DNA"/>
</dbReference>
<keyword evidence="1" id="KW-0678">Repressor</keyword>
<gene>
    <name evidence="7" type="ORF">A2T55_15980</name>
    <name evidence="8" type="ORF">AE0388_3411</name>
</gene>
<dbReference type="PANTHER" id="PTHR30055">
    <property type="entry name" value="HTH-TYPE TRANSCRIPTIONAL REGULATOR RUTR"/>
    <property type="match status" value="1"/>
</dbReference>
<keyword evidence="2" id="KW-0805">Transcription regulation</keyword>
<evidence type="ECO:0000256" key="1">
    <source>
        <dbReference type="ARBA" id="ARBA00022491"/>
    </source>
</evidence>
<reference evidence="8 9" key="1">
    <citation type="submission" date="2014-11" db="EMBL/GenBank/DDBJ databases">
        <title>Draft Genome Sequence of Brevibacterium linens AE038-8.</title>
        <authorList>
            <person name="Maizel D."/>
            <person name="Utturkar S.M."/>
            <person name="Brown S.D."/>
            <person name="Ferrero M."/>
            <person name="Rosen B.P."/>
        </authorList>
    </citation>
    <scope>NUCLEOTIDE SEQUENCE [LARGE SCALE GENOMIC DNA]</scope>
    <source>
        <strain evidence="8 9">AE038-8</strain>
    </source>
</reference>
<keyword evidence="3 5" id="KW-0238">DNA-binding</keyword>
<dbReference type="Gene3D" id="1.10.357.10">
    <property type="entry name" value="Tetracycline Repressor, domain 2"/>
    <property type="match status" value="1"/>
</dbReference>
<evidence type="ECO:0000256" key="4">
    <source>
        <dbReference type="ARBA" id="ARBA00023163"/>
    </source>
</evidence>
<dbReference type="Proteomes" id="UP000075950">
    <property type="component" value="Chromosome"/>
</dbReference>
<dbReference type="InterPro" id="IPR036271">
    <property type="entry name" value="Tet_transcr_reg_TetR-rel_C_sf"/>
</dbReference>
<accession>A0A144MGP4</accession>
<feature type="domain" description="HTH tetR-type" evidence="6">
    <location>
        <begin position="1"/>
        <end position="63"/>
    </location>
</feature>
<dbReference type="InterPro" id="IPR009057">
    <property type="entry name" value="Homeodomain-like_sf"/>
</dbReference>
<dbReference type="Proteomes" id="UP000031488">
    <property type="component" value="Unassembled WGS sequence"/>
</dbReference>
<dbReference type="AlphaFoldDB" id="A0A0B9AKS5"/>
<reference evidence="10" key="2">
    <citation type="submission" date="2016-03" db="EMBL/GenBank/DDBJ databases">
        <authorList>
            <person name="Ploux O."/>
        </authorList>
    </citation>
    <scope>NUCLEOTIDE SEQUENCE [LARGE SCALE GENOMIC DNA]</scope>
    <source>
        <strain evidence="10">BS258</strain>
    </source>
</reference>
<dbReference type="PATRIC" id="fig|1703.6.peg.3374"/>
<dbReference type="InterPro" id="IPR050109">
    <property type="entry name" value="HTH-type_TetR-like_transc_reg"/>
</dbReference>
<name>A0A0B9AKS5_BRELN</name>
<dbReference type="InterPro" id="IPR001647">
    <property type="entry name" value="HTH_TetR"/>
</dbReference>
<keyword evidence="4" id="KW-0804">Transcription</keyword>
<dbReference type="PROSITE" id="PS50977">
    <property type="entry name" value="HTH_TETR_2"/>
    <property type="match status" value="1"/>
</dbReference>
<dbReference type="KEGG" id="bly:A2T55_15980"/>
<evidence type="ECO:0000259" key="6">
    <source>
        <dbReference type="PROSITE" id="PS50977"/>
    </source>
</evidence>
<evidence type="ECO:0000313" key="10">
    <source>
        <dbReference type="Proteomes" id="UP000075950"/>
    </source>
</evidence>
<protein>
    <submittedName>
        <fullName evidence="7 8">Transcriptional regulator</fullName>
    </submittedName>
</protein>
<organism evidence="8 9">
    <name type="scientific">Brevibacterium linens</name>
    <dbReference type="NCBI Taxonomy" id="1703"/>
    <lineage>
        <taxon>Bacteria</taxon>
        <taxon>Bacillati</taxon>
        <taxon>Actinomycetota</taxon>
        <taxon>Actinomycetes</taxon>
        <taxon>Micrococcales</taxon>
        <taxon>Brevibacteriaceae</taxon>
        <taxon>Brevibacterium</taxon>
    </lineage>
</organism>
<dbReference type="EMBL" id="CP014869">
    <property type="protein sequence ID" value="AMT95026.1"/>
    <property type="molecule type" value="Genomic_DNA"/>
</dbReference>
<dbReference type="SUPFAM" id="SSF48498">
    <property type="entry name" value="Tetracyclin repressor-like, C-terminal domain"/>
    <property type="match status" value="1"/>
</dbReference>
<dbReference type="Pfam" id="PF00440">
    <property type="entry name" value="TetR_N"/>
    <property type="match status" value="1"/>
</dbReference>
<evidence type="ECO:0000256" key="2">
    <source>
        <dbReference type="ARBA" id="ARBA00023015"/>
    </source>
</evidence>
<keyword evidence="9" id="KW-1185">Reference proteome</keyword>
<dbReference type="RefSeq" id="WP_039212161.1">
    <property type="nucleotide sequence ID" value="NZ_CP014869.1"/>
</dbReference>
<dbReference type="GO" id="GO:0003700">
    <property type="term" value="F:DNA-binding transcription factor activity"/>
    <property type="evidence" value="ECO:0007669"/>
    <property type="project" value="TreeGrafter"/>
</dbReference>
<evidence type="ECO:0000256" key="3">
    <source>
        <dbReference type="ARBA" id="ARBA00023125"/>
    </source>
</evidence>
<evidence type="ECO:0000313" key="7">
    <source>
        <dbReference type="EMBL" id="AMT95026.1"/>
    </source>
</evidence>
<dbReference type="PANTHER" id="PTHR30055:SF226">
    <property type="entry name" value="HTH-TYPE TRANSCRIPTIONAL REGULATOR PKSA"/>
    <property type="match status" value="1"/>
</dbReference>
<dbReference type="InterPro" id="IPR039538">
    <property type="entry name" value="BetI_C"/>
</dbReference>
<feature type="DNA-binding region" description="H-T-H motif" evidence="5">
    <location>
        <begin position="26"/>
        <end position="45"/>
    </location>
</feature>
<reference evidence="7" key="3">
    <citation type="submission" date="2016-03" db="EMBL/GenBank/DDBJ databases">
        <authorList>
            <person name="Zhu Y."/>
            <person name="Sun C."/>
        </authorList>
    </citation>
    <scope>NUCLEOTIDE SEQUENCE</scope>
    <source>
        <strain evidence="7">BS258</strain>
    </source>
</reference>
<accession>A0A0B9AKS5</accession>
<evidence type="ECO:0000256" key="5">
    <source>
        <dbReference type="PROSITE-ProRule" id="PRU00335"/>
    </source>
</evidence>
<dbReference type="GO" id="GO:0000976">
    <property type="term" value="F:transcription cis-regulatory region binding"/>
    <property type="evidence" value="ECO:0007669"/>
    <property type="project" value="TreeGrafter"/>
</dbReference>
<dbReference type="OrthoDB" id="9816296at2"/>
<dbReference type="Pfam" id="PF13977">
    <property type="entry name" value="TetR_C_6"/>
    <property type="match status" value="1"/>
</dbReference>
<evidence type="ECO:0000313" key="9">
    <source>
        <dbReference type="Proteomes" id="UP000031488"/>
    </source>
</evidence>
<dbReference type="SUPFAM" id="SSF46689">
    <property type="entry name" value="Homeodomain-like"/>
    <property type="match status" value="1"/>
</dbReference>
<proteinExistence type="predicted"/>